<dbReference type="InterPro" id="IPR036388">
    <property type="entry name" value="WH-like_DNA-bd_sf"/>
</dbReference>
<protein>
    <submittedName>
        <fullName evidence="10">RNA polymerase sigma factor (Sigma-70 family)</fullName>
    </submittedName>
</protein>
<dbReference type="Proteomes" id="UP000541033">
    <property type="component" value="Unassembled WGS sequence"/>
</dbReference>
<feature type="domain" description="RNA polymerase sigma factor 70 region 4 type 2" evidence="9">
    <location>
        <begin position="145"/>
        <end position="193"/>
    </location>
</feature>
<dbReference type="GO" id="GO:0006352">
    <property type="term" value="P:DNA-templated transcription initiation"/>
    <property type="evidence" value="ECO:0007669"/>
    <property type="project" value="InterPro"/>
</dbReference>
<name>A0A7X5TSN7_9MICO</name>
<feature type="domain" description="RNA polymerase sigma-70 region 2" evidence="8">
    <location>
        <begin position="49"/>
        <end position="113"/>
    </location>
</feature>
<dbReference type="Pfam" id="PF08281">
    <property type="entry name" value="Sigma70_r4_2"/>
    <property type="match status" value="1"/>
</dbReference>
<keyword evidence="7" id="KW-0812">Transmembrane</keyword>
<comment type="similarity">
    <text evidence="1">Belongs to the sigma-70 factor family. ECF subfamily.</text>
</comment>
<dbReference type="InterPro" id="IPR014284">
    <property type="entry name" value="RNA_pol_sigma-70_dom"/>
</dbReference>
<evidence type="ECO:0000256" key="4">
    <source>
        <dbReference type="ARBA" id="ARBA00023125"/>
    </source>
</evidence>
<keyword evidence="11" id="KW-1185">Reference proteome</keyword>
<dbReference type="PANTHER" id="PTHR43133">
    <property type="entry name" value="RNA POLYMERASE ECF-TYPE SIGMA FACTO"/>
    <property type="match status" value="1"/>
</dbReference>
<evidence type="ECO:0000256" key="7">
    <source>
        <dbReference type="SAM" id="Phobius"/>
    </source>
</evidence>
<organism evidence="10 11">
    <name type="scientific">Lysinibacter cavernae</name>
    <dbReference type="NCBI Taxonomy" id="1640652"/>
    <lineage>
        <taxon>Bacteria</taxon>
        <taxon>Bacillati</taxon>
        <taxon>Actinomycetota</taxon>
        <taxon>Actinomycetes</taxon>
        <taxon>Micrococcales</taxon>
        <taxon>Microbacteriaceae</taxon>
        <taxon>Lysinibacter</taxon>
    </lineage>
</organism>
<dbReference type="InterPro" id="IPR039425">
    <property type="entry name" value="RNA_pol_sigma-70-like"/>
</dbReference>
<dbReference type="EMBL" id="JAAMOX010000001">
    <property type="protein sequence ID" value="NIH53691.1"/>
    <property type="molecule type" value="Genomic_DNA"/>
</dbReference>
<dbReference type="InterPro" id="IPR013249">
    <property type="entry name" value="RNA_pol_sigma70_r4_t2"/>
</dbReference>
<dbReference type="GO" id="GO:0016987">
    <property type="term" value="F:sigma factor activity"/>
    <property type="evidence" value="ECO:0007669"/>
    <property type="project" value="UniProtKB-KW"/>
</dbReference>
<evidence type="ECO:0000313" key="10">
    <source>
        <dbReference type="EMBL" id="NIH53691.1"/>
    </source>
</evidence>
<evidence type="ECO:0000256" key="6">
    <source>
        <dbReference type="SAM" id="MobiDB-lite"/>
    </source>
</evidence>
<evidence type="ECO:0000256" key="1">
    <source>
        <dbReference type="ARBA" id="ARBA00010641"/>
    </source>
</evidence>
<comment type="caution">
    <text evidence="10">The sequence shown here is derived from an EMBL/GenBank/DDBJ whole genome shotgun (WGS) entry which is preliminary data.</text>
</comment>
<dbReference type="AlphaFoldDB" id="A0A7X5TSN7"/>
<evidence type="ECO:0000256" key="2">
    <source>
        <dbReference type="ARBA" id="ARBA00023015"/>
    </source>
</evidence>
<dbReference type="PANTHER" id="PTHR43133:SF8">
    <property type="entry name" value="RNA POLYMERASE SIGMA FACTOR HI_1459-RELATED"/>
    <property type="match status" value="1"/>
</dbReference>
<evidence type="ECO:0000313" key="11">
    <source>
        <dbReference type="Proteomes" id="UP000541033"/>
    </source>
</evidence>
<keyword evidence="2" id="KW-0805">Transcription regulation</keyword>
<dbReference type="InterPro" id="IPR013325">
    <property type="entry name" value="RNA_pol_sigma_r2"/>
</dbReference>
<feature type="transmembrane region" description="Helical" evidence="7">
    <location>
        <begin position="263"/>
        <end position="282"/>
    </location>
</feature>
<proteinExistence type="inferred from homology"/>
<dbReference type="NCBIfam" id="TIGR02937">
    <property type="entry name" value="sigma70-ECF"/>
    <property type="match status" value="1"/>
</dbReference>
<evidence type="ECO:0000259" key="9">
    <source>
        <dbReference type="Pfam" id="PF08281"/>
    </source>
</evidence>
<feature type="region of interest" description="Disordered" evidence="6">
    <location>
        <begin position="333"/>
        <end position="397"/>
    </location>
</feature>
<dbReference type="SUPFAM" id="SSF88659">
    <property type="entry name" value="Sigma3 and sigma4 domains of RNA polymerase sigma factors"/>
    <property type="match status" value="1"/>
</dbReference>
<keyword evidence="4" id="KW-0238">DNA-binding</keyword>
<evidence type="ECO:0000259" key="8">
    <source>
        <dbReference type="Pfam" id="PF04542"/>
    </source>
</evidence>
<evidence type="ECO:0000256" key="5">
    <source>
        <dbReference type="ARBA" id="ARBA00023163"/>
    </source>
</evidence>
<keyword evidence="3" id="KW-0731">Sigma factor</keyword>
<dbReference type="Gene3D" id="1.10.1740.10">
    <property type="match status" value="1"/>
</dbReference>
<dbReference type="Pfam" id="PF04542">
    <property type="entry name" value="Sigma70_r2"/>
    <property type="match status" value="1"/>
</dbReference>
<dbReference type="InterPro" id="IPR007627">
    <property type="entry name" value="RNA_pol_sigma70_r2"/>
</dbReference>
<keyword evidence="7" id="KW-0472">Membrane</keyword>
<feature type="transmembrane region" description="Helical" evidence="7">
    <location>
        <begin position="306"/>
        <end position="329"/>
    </location>
</feature>
<gene>
    <name evidence="10" type="ORF">FHX76_001559</name>
</gene>
<dbReference type="SUPFAM" id="SSF88946">
    <property type="entry name" value="Sigma2 domain of RNA polymerase sigma factors"/>
    <property type="match status" value="1"/>
</dbReference>
<feature type="compositionally biased region" description="Acidic residues" evidence="6">
    <location>
        <begin position="385"/>
        <end position="397"/>
    </location>
</feature>
<dbReference type="Gene3D" id="1.10.10.10">
    <property type="entry name" value="Winged helix-like DNA-binding domain superfamily/Winged helix DNA-binding domain"/>
    <property type="match status" value="1"/>
</dbReference>
<accession>A0A7X5TSN7</accession>
<keyword evidence="7" id="KW-1133">Transmembrane helix</keyword>
<dbReference type="RefSeq" id="WP_167149514.1">
    <property type="nucleotide sequence ID" value="NZ_JAAMOX010000001.1"/>
</dbReference>
<reference evidence="10 11" key="1">
    <citation type="submission" date="2020-02" db="EMBL/GenBank/DDBJ databases">
        <title>Sequencing the genomes of 1000 actinobacteria strains.</title>
        <authorList>
            <person name="Klenk H.-P."/>
        </authorList>
    </citation>
    <scope>NUCLEOTIDE SEQUENCE [LARGE SCALE GENOMIC DNA]</scope>
    <source>
        <strain evidence="10 11">DSM 27960</strain>
    </source>
</reference>
<dbReference type="InterPro" id="IPR013324">
    <property type="entry name" value="RNA_pol_sigma_r3/r4-like"/>
</dbReference>
<evidence type="ECO:0000256" key="3">
    <source>
        <dbReference type="ARBA" id="ARBA00023082"/>
    </source>
</evidence>
<dbReference type="GO" id="GO:0003677">
    <property type="term" value="F:DNA binding"/>
    <property type="evidence" value="ECO:0007669"/>
    <property type="project" value="UniProtKB-KW"/>
</dbReference>
<keyword evidence="5" id="KW-0804">Transcription</keyword>
<sequence length="397" mass="42993">MPDNAHLDDDGTTVDVAALRHAERVEGDRSDAELSNAVREGNLDAYATLYARHNEAALRHAYYVTGDSQQAEDLVAEAFASILSTLQRGLGPKETFRGYLFTTISNKYRSRINHNDMQLFEHADEYFDELAVDDETEHIAEGNVLHRAFQSLPEKWQRVLWLNEVDGLSPEIIGRRMNLNSNAVLQLAFRAREGLRLAYLAEHIDEAAAASCAKIRPKLIRYGRDQRIGPQDKQRVQEHLETCEDCKAVLSQLKDVGQHMRGIVAPIFLLAAPTGLTAWLFGDVPAASAASRVLALKLGGILSQKAGVALIGAVLIGATVAIVLALAGVGSGADDGHERPVVPETTSIPETPGADDPTPVEQGGEQETPSAPGPVQSDDHGTDSLDGETEGWVVVDE</sequence>